<evidence type="ECO:0000313" key="5">
    <source>
        <dbReference type="Proteomes" id="UP000199305"/>
    </source>
</evidence>
<reference evidence="5" key="1">
    <citation type="submission" date="2016-10" db="EMBL/GenBank/DDBJ databases">
        <authorList>
            <person name="Varghese N."/>
            <person name="Submissions S."/>
        </authorList>
    </citation>
    <scope>NUCLEOTIDE SEQUENCE [LARGE SCALE GENOMIC DNA]</scope>
    <source>
        <strain evidence="5">CGMCC 1.10658</strain>
    </source>
</reference>
<dbReference type="RefSeq" id="WP_217631441.1">
    <property type="nucleotide sequence ID" value="NZ_FNFH01000005.1"/>
</dbReference>
<evidence type="ECO:0000256" key="2">
    <source>
        <dbReference type="SAM" id="SignalP"/>
    </source>
</evidence>
<organism evidence="4 5">
    <name type="scientific">Microbulbifer yueqingensis</name>
    <dbReference type="NCBI Taxonomy" id="658219"/>
    <lineage>
        <taxon>Bacteria</taxon>
        <taxon>Pseudomonadati</taxon>
        <taxon>Pseudomonadota</taxon>
        <taxon>Gammaproteobacteria</taxon>
        <taxon>Cellvibrionales</taxon>
        <taxon>Microbulbiferaceae</taxon>
        <taxon>Microbulbifer</taxon>
    </lineage>
</organism>
<dbReference type="Pfam" id="PF00089">
    <property type="entry name" value="Trypsin"/>
    <property type="match status" value="1"/>
</dbReference>
<dbReference type="PROSITE" id="PS50240">
    <property type="entry name" value="TRYPSIN_DOM"/>
    <property type="match status" value="1"/>
</dbReference>
<dbReference type="Proteomes" id="UP000199305">
    <property type="component" value="Unassembled WGS sequence"/>
</dbReference>
<dbReference type="SMART" id="SM00020">
    <property type="entry name" value="Tryp_SPc"/>
    <property type="match status" value="1"/>
</dbReference>
<dbReference type="EMBL" id="FNFH01000005">
    <property type="protein sequence ID" value="SDK58230.1"/>
    <property type="molecule type" value="Genomic_DNA"/>
</dbReference>
<dbReference type="GO" id="GO:0004252">
    <property type="term" value="F:serine-type endopeptidase activity"/>
    <property type="evidence" value="ECO:0007669"/>
    <property type="project" value="InterPro"/>
</dbReference>
<feature type="signal peptide" evidence="2">
    <location>
        <begin position="1"/>
        <end position="21"/>
    </location>
</feature>
<evidence type="ECO:0000256" key="1">
    <source>
        <dbReference type="ARBA" id="ARBA00023157"/>
    </source>
</evidence>
<keyword evidence="5" id="KW-1185">Reference proteome</keyword>
<dbReference type="InterPro" id="IPR001314">
    <property type="entry name" value="Peptidase_S1A"/>
</dbReference>
<dbReference type="PANTHER" id="PTHR24250">
    <property type="entry name" value="CHYMOTRYPSIN-RELATED"/>
    <property type="match status" value="1"/>
</dbReference>
<keyword evidence="2" id="KW-0732">Signal</keyword>
<protein>
    <submittedName>
        <fullName evidence="4">Trypsin</fullName>
    </submittedName>
</protein>
<dbReference type="GO" id="GO:0006508">
    <property type="term" value="P:proteolysis"/>
    <property type="evidence" value="ECO:0007669"/>
    <property type="project" value="InterPro"/>
</dbReference>
<dbReference type="SUPFAM" id="SSF50494">
    <property type="entry name" value="Trypsin-like serine proteases"/>
    <property type="match status" value="1"/>
</dbReference>
<dbReference type="InterPro" id="IPR043504">
    <property type="entry name" value="Peptidase_S1_PA_chymotrypsin"/>
</dbReference>
<feature type="chain" id="PRO_5011438375" evidence="2">
    <location>
        <begin position="22"/>
        <end position="283"/>
    </location>
</feature>
<sequence length="283" mass="30479">MKHMKEYLFLVVFALSSTASAIVIRDDTEDEKYQVPASALPALADFPGEGHGVLISPQWVVTAAHVACMQHHVPEIVINGLSREVESVVVHSGYKTPPQALIKETLASGDGSELRAFLASSDDIALVKLKAPVSDVKPISLYRGRDEIGSTVKLIGKGATGSGSDGPEPHAPHRTSLRRAFNVISSVDTRWISYSFDPPESAVQLEGMSGNGDSGGPVLIREQGQWQLAGLVAWETSQRDLRMYHGARYGDGGNNVRISHYIEWIESTIAVGAQRQSAALPEA</sequence>
<dbReference type="Gene3D" id="2.40.10.10">
    <property type="entry name" value="Trypsin-like serine proteases"/>
    <property type="match status" value="1"/>
</dbReference>
<proteinExistence type="predicted"/>
<evidence type="ECO:0000313" key="4">
    <source>
        <dbReference type="EMBL" id="SDK58230.1"/>
    </source>
</evidence>
<accession>A0A1G9D2S5</accession>
<evidence type="ECO:0000259" key="3">
    <source>
        <dbReference type="PROSITE" id="PS50240"/>
    </source>
</evidence>
<dbReference type="STRING" id="658219.SAMN05216212_2720"/>
<dbReference type="PRINTS" id="PR00722">
    <property type="entry name" value="CHYMOTRYPSIN"/>
</dbReference>
<gene>
    <name evidence="4" type="ORF">SAMN05216212_2720</name>
</gene>
<name>A0A1G9D2S5_9GAMM</name>
<dbReference type="InterPro" id="IPR001254">
    <property type="entry name" value="Trypsin_dom"/>
</dbReference>
<dbReference type="AlphaFoldDB" id="A0A1G9D2S5"/>
<dbReference type="InterPro" id="IPR009003">
    <property type="entry name" value="Peptidase_S1_PA"/>
</dbReference>
<keyword evidence="1" id="KW-1015">Disulfide bond</keyword>
<dbReference type="PANTHER" id="PTHR24250:SF50">
    <property type="entry name" value="PEPTIDASE S1 DOMAIN-CONTAINING PROTEIN"/>
    <property type="match status" value="1"/>
</dbReference>
<feature type="domain" description="Peptidase S1" evidence="3">
    <location>
        <begin position="23"/>
        <end position="270"/>
    </location>
</feature>